<dbReference type="PANTHER" id="PTHR10343:SF84">
    <property type="entry name" value="5'-AMP-ACTIVATED PROTEIN KINASE SUBUNIT BETA-1"/>
    <property type="match status" value="1"/>
</dbReference>
<dbReference type="EMBL" id="DTDJ01000051">
    <property type="protein sequence ID" value="HGL18324.1"/>
    <property type="molecule type" value="Genomic_DNA"/>
</dbReference>
<accession>A0A7V3ZZ51</accession>
<evidence type="ECO:0000256" key="1">
    <source>
        <dbReference type="ARBA" id="ARBA00010926"/>
    </source>
</evidence>
<dbReference type="InterPro" id="IPR032640">
    <property type="entry name" value="AMPK1_CBM"/>
</dbReference>
<dbReference type="InterPro" id="IPR013783">
    <property type="entry name" value="Ig-like_fold"/>
</dbReference>
<dbReference type="InterPro" id="IPR014756">
    <property type="entry name" value="Ig_E-set"/>
</dbReference>
<gene>
    <name evidence="3" type="ORF">ENU66_08360</name>
</gene>
<comment type="similarity">
    <text evidence="1">Belongs to the 5'-AMP-activated protein kinase beta subunit family.</text>
</comment>
<name>A0A7V3ZZ51_UNCW3</name>
<feature type="domain" description="AMP-activated protein kinase glycogen-binding" evidence="2">
    <location>
        <begin position="26"/>
        <end position="93"/>
    </location>
</feature>
<protein>
    <recommendedName>
        <fullName evidence="2">AMP-activated protein kinase glycogen-binding domain-containing protein</fullName>
    </recommendedName>
</protein>
<dbReference type="Gene3D" id="2.60.40.10">
    <property type="entry name" value="Immunoglobulins"/>
    <property type="match status" value="1"/>
</dbReference>
<organism evidence="3">
    <name type="scientific">candidate division WOR-3 bacterium</name>
    <dbReference type="NCBI Taxonomy" id="2052148"/>
    <lineage>
        <taxon>Bacteria</taxon>
        <taxon>Bacteria division WOR-3</taxon>
    </lineage>
</organism>
<evidence type="ECO:0000259" key="2">
    <source>
        <dbReference type="Pfam" id="PF16561"/>
    </source>
</evidence>
<comment type="caution">
    <text evidence="3">The sequence shown here is derived from an EMBL/GenBank/DDBJ whole genome shotgun (WGS) entry which is preliminary data.</text>
</comment>
<dbReference type="SUPFAM" id="SSF81296">
    <property type="entry name" value="E set domains"/>
    <property type="match status" value="1"/>
</dbReference>
<evidence type="ECO:0000313" key="3">
    <source>
        <dbReference type="EMBL" id="HGL18324.1"/>
    </source>
</evidence>
<dbReference type="Pfam" id="PF16561">
    <property type="entry name" value="AMPK1_CBM"/>
    <property type="match status" value="1"/>
</dbReference>
<dbReference type="AlphaFoldDB" id="A0A7V3ZZ51"/>
<proteinExistence type="inferred from homology"/>
<dbReference type="PANTHER" id="PTHR10343">
    <property type="entry name" value="5'-AMP-ACTIVATED PROTEIN KINASE , BETA SUBUNIT"/>
    <property type="match status" value="1"/>
</dbReference>
<sequence length="612" mass="71258">MQNFIILALIFQGVSSTPQGVKFEYYNPQAKAVYLAGDFNNWSTTSHPMRRESDGTFWIVVKLAPGKYEYKFVVDGQWTADPDNPVTVGVYGNSLVRVGENYAVLPPEMATNTPVSSIVNFNIDARGYLKADRDSIEGGRAGYRVFDYMQDVKIDMDANLEDKADLWVRIRYNTKIYREQQTQLIPLKFERGFFSLSGEAFNFYAFYNADRITGDDPFSLLKEVGEFRRDFGEDEQGVMLTLHRFLVFDGVQLGYSNHVFQDRDLFYANVGKKFGKLNLGVVYRGQRGLEKMYRVPSPDSLKSNDTLLFFNTYENEHLYGGYLSFDAKRFVVTTGGLLGKRILEAGEKYIGDTPYPIHLNWEKSRIIKGLLSVKGFMGKWINSAWVNYEKHYYDNLFVKDGSQFFKYWRLGYSSSYNGYFGISFKYTILKTDSFMNWKYLFEDLENQRLEYGEFPLISYPHYLTFSPYIKYRFKGLGFKYEMKWNAYAINQKPYTLENLLHVDLKVWKPILTYELRTYTVKSSLLGLAKTYVDHFAEVAYPIGKNALLSLNYGYMPWNLEDEYFARREYLIEQGVDYSLLINNFRGLGTFLDLAETALTKERGIQLWLKIAF</sequence>
<dbReference type="CDD" id="cd02859">
    <property type="entry name" value="E_set_AMPKbeta_like_N"/>
    <property type="match status" value="1"/>
</dbReference>
<dbReference type="InterPro" id="IPR050827">
    <property type="entry name" value="CRP1_MDG1_kinase"/>
</dbReference>
<reference evidence="3" key="1">
    <citation type="journal article" date="2020" name="mSystems">
        <title>Genome- and Community-Level Interaction Insights into Carbon Utilization and Element Cycling Functions of Hydrothermarchaeota in Hydrothermal Sediment.</title>
        <authorList>
            <person name="Zhou Z."/>
            <person name="Liu Y."/>
            <person name="Xu W."/>
            <person name="Pan J."/>
            <person name="Luo Z.H."/>
            <person name="Li M."/>
        </authorList>
    </citation>
    <scope>NUCLEOTIDE SEQUENCE [LARGE SCALE GENOMIC DNA]</scope>
    <source>
        <strain evidence="3">SpSt-69</strain>
    </source>
</reference>